<evidence type="ECO:0000256" key="1">
    <source>
        <dbReference type="SAM" id="MobiDB-lite"/>
    </source>
</evidence>
<sequence length="245" mass="26758">MHPTPRDSAAYTLPPLRMTLSLHRRPPVVMGHLLHQPASSPPPPPKAEKRLKAETPLYKSIKAVSCRRTPTLFSDLGLEKKTVTEEKEAPPTPCPATTCSPASQLQELEVQALMFNCFSWVCPFHRISSCPSEEAPGRETRRDSSLAILLVSPLPLFLVFVGSLMCPVCGSGLGLLQAGFEGEGTGSRTGAVQEDGREEMEVFKRSLPWFQVLCKASPQRKEPSEEDYGASSASSSSGNQRLRRA</sequence>
<evidence type="ECO:0000256" key="2">
    <source>
        <dbReference type="SAM" id="Phobius"/>
    </source>
</evidence>
<dbReference type="AlphaFoldDB" id="A0A835V7F8"/>
<dbReference type="EMBL" id="JADCNM010000004">
    <property type="protein sequence ID" value="KAG0487373.1"/>
    <property type="molecule type" value="Genomic_DNA"/>
</dbReference>
<evidence type="ECO:0000313" key="3">
    <source>
        <dbReference type="EMBL" id="KAG0487373.1"/>
    </source>
</evidence>
<feature type="transmembrane region" description="Helical" evidence="2">
    <location>
        <begin position="146"/>
        <end position="165"/>
    </location>
</feature>
<keyword evidence="2" id="KW-1133">Transmembrane helix</keyword>
<accession>A0A835V7F8</accession>
<protein>
    <submittedName>
        <fullName evidence="3">Uncharacterized protein</fullName>
    </submittedName>
</protein>
<comment type="caution">
    <text evidence="3">The sequence shown here is derived from an EMBL/GenBank/DDBJ whole genome shotgun (WGS) entry which is preliminary data.</text>
</comment>
<keyword evidence="2" id="KW-0812">Transmembrane</keyword>
<gene>
    <name evidence="3" type="ORF">HPP92_009468</name>
</gene>
<feature type="region of interest" description="Disordered" evidence="1">
    <location>
        <begin position="218"/>
        <end position="245"/>
    </location>
</feature>
<keyword evidence="2" id="KW-0472">Membrane</keyword>
<dbReference type="Proteomes" id="UP000639772">
    <property type="component" value="Unassembled WGS sequence"/>
</dbReference>
<proteinExistence type="predicted"/>
<name>A0A835V7F8_VANPL</name>
<organism evidence="3 4">
    <name type="scientific">Vanilla planifolia</name>
    <name type="common">Vanilla</name>
    <dbReference type="NCBI Taxonomy" id="51239"/>
    <lineage>
        <taxon>Eukaryota</taxon>
        <taxon>Viridiplantae</taxon>
        <taxon>Streptophyta</taxon>
        <taxon>Embryophyta</taxon>
        <taxon>Tracheophyta</taxon>
        <taxon>Spermatophyta</taxon>
        <taxon>Magnoliopsida</taxon>
        <taxon>Liliopsida</taxon>
        <taxon>Asparagales</taxon>
        <taxon>Orchidaceae</taxon>
        <taxon>Vanilloideae</taxon>
        <taxon>Vanilleae</taxon>
        <taxon>Vanilla</taxon>
    </lineage>
</organism>
<reference evidence="3 4" key="1">
    <citation type="journal article" date="2020" name="Nat. Food">
        <title>A phased Vanilla planifolia genome enables genetic improvement of flavour and production.</title>
        <authorList>
            <person name="Hasing T."/>
            <person name="Tang H."/>
            <person name="Brym M."/>
            <person name="Khazi F."/>
            <person name="Huang T."/>
            <person name="Chambers A.H."/>
        </authorList>
    </citation>
    <scope>NUCLEOTIDE SEQUENCE [LARGE SCALE GENOMIC DNA]</scope>
    <source>
        <tissue evidence="3">Leaf</tissue>
    </source>
</reference>
<evidence type="ECO:0000313" key="4">
    <source>
        <dbReference type="Proteomes" id="UP000639772"/>
    </source>
</evidence>